<protein>
    <submittedName>
        <fullName evidence="1">Uncharacterized protein</fullName>
    </submittedName>
</protein>
<dbReference type="Proteomes" id="UP000775872">
    <property type="component" value="Unassembled WGS sequence"/>
</dbReference>
<evidence type="ECO:0000313" key="1">
    <source>
        <dbReference type="EMBL" id="CAH0046364.1"/>
    </source>
</evidence>
<reference evidence="1 2" key="2">
    <citation type="submission" date="2021-10" db="EMBL/GenBank/DDBJ databases">
        <authorList>
            <person name="Piombo E."/>
        </authorList>
    </citation>
    <scope>NUCLEOTIDE SEQUENCE [LARGE SCALE GENOMIC DNA]</scope>
</reference>
<sequence>MVCIGQAPLPCLALAARQTWCLLAILTLTATLLRRDGLHPSKSRPTLARRMLATHRVRSYTTDHMVHDPYISAGY</sequence>
<accession>A0A9N9YZQ7</accession>
<keyword evidence="2" id="KW-1185">Reference proteome</keyword>
<organism evidence="1 2">
    <name type="scientific">Clonostachys solani</name>
    <dbReference type="NCBI Taxonomy" id="160281"/>
    <lineage>
        <taxon>Eukaryota</taxon>
        <taxon>Fungi</taxon>
        <taxon>Dikarya</taxon>
        <taxon>Ascomycota</taxon>
        <taxon>Pezizomycotina</taxon>
        <taxon>Sordariomycetes</taxon>
        <taxon>Hypocreomycetidae</taxon>
        <taxon>Hypocreales</taxon>
        <taxon>Bionectriaceae</taxon>
        <taxon>Clonostachys</taxon>
    </lineage>
</organism>
<gene>
    <name evidence="1" type="ORF">CSOL1703_00012098</name>
</gene>
<comment type="caution">
    <text evidence="1">The sequence shown here is derived from an EMBL/GenBank/DDBJ whole genome shotgun (WGS) entry which is preliminary data.</text>
</comment>
<dbReference type="EMBL" id="CABFOC020000014">
    <property type="protein sequence ID" value="CAH0046364.1"/>
    <property type="molecule type" value="Genomic_DNA"/>
</dbReference>
<name>A0A9N9YZQ7_9HYPO</name>
<reference evidence="2" key="1">
    <citation type="submission" date="2019-06" db="EMBL/GenBank/DDBJ databases">
        <authorList>
            <person name="Broberg M."/>
        </authorList>
    </citation>
    <scope>NUCLEOTIDE SEQUENCE [LARGE SCALE GENOMIC DNA]</scope>
</reference>
<proteinExistence type="predicted"/>
<evidence type="ECO:0000313" key="2">
    <source>
        <dbReference type="Proteomes" id="UP000775872"/>
    </source>
</evidence>
<dbReference type="AlphaFoldDB" id="A0A9N9YZQ7"/>